<dbReference type="CDD" id="cd08041">
    <property type="entry name" value="OBF_kDNA_ligase_like"/>
    <property type="match status" value="1"/>
</dbReference>
<dbReference type="PROSITE" id="PS00697">
    <property type="entry name" value="DNA_LIGASE_A1"/>
    <property type="match status" value="1"/>
</dbReference>
<dbReference type="SUPFAM" id="SSF50249">
    <property type="entry name" value="Nucleic acid-binding proteins"/>
    <property type="match status" value="1"/>
</dbReference>
<dbReference type="Gene3D" id="2.40.50.140">
    <property type="entry name" value="Nucleic acid-binding proteins"/>
    <property type="match status" value="1"/>
</dbReference>
<dbReference type="PROSITE" id="PS00333">
    <property type="entry name" value="DNA_LIGASE_A2"/>
    <property type="match status" value="1"/>
</dbReference>
<feature type="domain" description="DNA ligase OB-like" evidence="5">
    <location>
        <begin position="400"/>
        <end position="485"/>
    </location>
</feature>
<dbReference type="SUPFAM" id="SSF56091">
    <property type="entry name" value="DNA ligase/mRNA capping enzyme, catalytic domain"/>
    <property type="match status" value="1"/>
</dbReference>
<evidence type="ECO:0000256" key="2">
    <source>
        <dbReference type="ARBA" id="ARBA00022705"/>
    </source>
</evidence>
<evidence type="ECO:0000313" key="7">
    <source>
        <dbReference type="Proteomes" id="UP000549052"/>
    </source>
</evidence>
<dbReference type="InterPro" id="IPR012340">
    <property type="entry name" value="NA-bd_OB-fold"/>
</dbReference>
<accession>A0A839ENV2</accession>
<dbReference type="InterPro" id="IPR029319">
    <property type="entry name" value="DNA_ligase_OB"/>
</dbReference>
<evidence type="ECO:0000259" key="5">
    <source>
        <dbReference type="Pfam" id="PF14743"/>
    </source>
</evidence>
<dbReference type="Proteomes" id="UP000549052">
    <property type="component" value="Unassembled WGS sequence"/>
</dbReference>
<evidence type="ECO:0000313" key="6">
    <source>
        <dbReference type="EMBL" id="MBA8881761.1"/>
    </source>
</evidence>
<evidence type="ECO:0000256" key="3">
    <source>
        <dbReference type="ARBA" id="ARBA00022763"/>
    </source>
</evidence>
<dbReference type="GO" id="GO:0006260">
    <property type="term" value="P:DNA replication"/>
    <property type="evidence" value="ECO:0007669"/>
    <property type="project" value="UniProtKB-KW"/>
</dbReference>
<gene>
    <name evidence="6" type="ORF">FHW16_005506</name>
</gene>
<dbReference type="AlphaFoldDB" id="A0A839ENV2"/>
<dbReference type="GO" id="GO:0003909">
    <property type="term" value="F:DNA ligase activity"/>
    <property type="evidence" value="ECO:0007669"/>
    <property type="project" value="InterPro"/>
</dbReference>
<keyword evidence="4" id="KW-0234">DNA repair</keyword>
<protein>
    <submittedName>
        <fullName evidence="6">ATP-dependent DNA ligase</fullName>
    </submittedName>
</protein>
<dbReference type="RefSeq" id="WP_182552306.1">
    <property type="nucleotide sequence ID" value="NZ_JACGXN010000016.1"/>
</dbReference>
<organism evidence="6 7">
    <name type="scientific">Phyllobacterium myrsinacearum</name>
    <dbReference type="NCBI Taxonomy" id="28101"/>
    <lineage>
        <taxon>Bacteria</taxon>
        <taxon>Pseudomonadati</taxon>
        <taxon>Pseudomonadota</taxon>
        <taxon>Alphaproteobacteria</taxon>
        <taxon>Hyphomicrobiales</taxon>
        <taxon>Phyllobacteriaceae</taxon>
        <taxon>Phyllobacterium</taxon>
    </lineage>
</organism>
<dbReference type="Gene3D" id="3.30.470.30">
    <property type="entry name" value="DNA ligase/mRNA capping enzyme"/>
    <property type="match status" value="1"/>
</dbReference>
<evidence type="ECO:0000256" key="4">
    <source>
        <dbReference type="ARBA" id="ARBA00023204"/>
    </source>
</evidence>
<keyword evidence="2" id="KW-0235">DNA replication</keyword>
<dbReference type="InterPro" id="IPR050326">
    <property type="entry name" value="NAD_dep_DNA_ligaseB"/>
</dbReference>
<proteinExistence type="predicted"/>
<dbReference type="EMBL" id="JACGXN010000016">
    <property type="protein sequence ID" value="MBA8881761.1"/>
    <property type="molecule type" value="Genomic_DNA"/>
</dbReference>
<dbReference type="GO" id="GO:0006281">
    <property type="term" value="P:DNA repair"/>
    <property type="evidence" value="ECO:0007669"/>
    <property type="project" value="UniProtKB-KW"/>
</dbReference>
<sequence>MNDGFQAYTLINLIANTPGRLEKERLVGELAKLEIGQFVLKWAYDPFITFGVSCPNPDVFGKMSFKPSIVERILNKLASRELTGHAAQREIAEIMEYLDEAGAKMFYWILSKDLKAGISTTTINSVIPGLIPVFAVQRAHPYEEKKVKKWPVVGEPKLDGMRVTFRAREGHGGFFSRSGKRFPALDFLVEPVIQTALKVLATSNNEALRFTLSTRPGDLARNAREDLNFMLDGEVMTGLFNTTGSVRRKSEQAEGAEIHLFDLLSGADFDAIGNSGPEWNVRRKMVEEFHRTAREAGIDAIQILPRYFLNNDAQVQEFYDKFSNRSLASYLARGNAEREAELVPLTMDNATGRPKTLEGMIVKHTDAQYEKRKSYTWMKLKGEETEDLKIIGAYPGEPDTKYEHCLGGLSVNRSGVKVDVGGGFTDAEREEIWKLYMEDQAAALAGDMTIAISGGWKLLGRLIEVKFHEVTPDGSLRHPVFKCFRDDKDGEVEKVAA</sequence>
<keyword evidence="7" id="KW-1185">Reference proteome</keyword>
<evidence type="ECO:0000256" key="1">
    <source>
        <dbReference type="ARBA" id="ARBA00022598"/>
    </source>
</evidence>
<keyword evidence="1 6" id="KW-0436">Ligase</keyword>
<dbReference type="PANTHER" id="PTHR47810">
    <property type="entry name" value="DNA LIGASE"/>
    <property type="match status" value="1"/>
</dbReference>
<reference evidence="6 7" key="1">
    <citation type="submission" date="2020-07" db="EMBL/GenBank/DDBJ databases">
        <title>Genomic Encyclopedia of Type Strains, Phase IV (KMG-V): Genome sequencing to study the core and pangenomes of soil and plant-associated prokaryotes.</title>
        <authorList>
            <person name="Whitman W."/>
        </authorList>
    </citation>
    <scope>NUCLEOTIDE SEQUENCE [LARGE SCALE GENOMIC DNA]</scope>
    <source>
        <strain evidence="6 7">AN3</strain>
    </source>
</reference>
<keyword evidence="3" id="KW-0227">DNA damage</keyword>
<dbReference type="Pfam" id="PF14743">
    <property type="entry name" value="DNA_ligase_OB_2"/>
    <property type="match status" value="1"/>
</dbReference>
<dbReference type="InterPro" id="IPR016059">
    <property type="entry name" value="DNA_ligase_ATP-dep_CS"/>
</dbReference>
<dbReference type="PANTHER" id="PTHR47810:SF1">
    <property type="entry name" value="DNA LIGASE B"/>
    <property type="match status" value="1"/>
</dbReference>
<comment type="caution">
    <text evidence="6">The sequence shown here is derived from an EMBL/GenBank/DDBJ whole genome shotgun (WGS) entry which is preliminary data.</text>
</comment>
<name>A0A839ENV2_9HYPH</name>